<evidence type="ECO:0000313" key="2">
    <source>
        <dbReference type="Proteomes" id="UP000266723"/>
    </source>
</evidence>
<organism evidence="1 2">
    <name type="scientific">Brassica cretica</name>
    <name type="common">Mustard</name>
    <dbReference type="NCBI Taxonomy" id="69181"/>
    <lineage>
        <taxon>Eukaryota</taxon>
        <taxon>Viridiplantae</taxon>
        <taxon>Streptophyta</taxon>
        <taxon>Embryophyta</taxon>
        <taxon>Tracheophyta</taxon>
        <taxon>Spermatophyta</taxon>
        <taxon>Magnoliopsida</taxon>
        <taxon>eudicotyledons</taxon>
        <taxon>Gunneridae</taxon>
        <taxon>Pentapetalae</taxon>
        <taxon>rosids</taxon>
        <taxon>malvids</taxon>
        <taxon>Brassicales</taxon>
        <taxon>Brassicaceae</taxon>
        <taxon>Brassiceae</taxon>
        <taxon>Brassica</taxon>
    </lineage>
</organism>
<dbReference type="Proteomes" id="UP000266723">
    <property type="component" value="Unassembled WGS sequence"/>
</dbReference>
<sequence>MWRRRIAQPFWLRPSLIISVRNAPSDHLRRDVSLDPLLSTPSLRTITREASIDRDTRIKLLEPELLIPDFKLPD</sequence>
<proteinExistence type="predicted"/>
<gene>
    <name evidence="1" type="ORF">DY000_02006313</name>
</gene>
<name>A0ABQ7CFV7_BRACR</name>
<evidence type="ECO:0000313" key="1">
    <source>
        <dbReference type="EMBL" id="KAF3550499.1"/>
    </source>
</evidence>
<reference evidence="1 2" key="1">
    <citation type="journal article" date="2020" name="BMC Genomics">
        <title>Intraspecific diversification of the crop wild relative Brassica cretica Lam. using demographic model selection.</title>
        <authorList>
            <person name="Kioukis A."/>
            <person name="Michalopoulou V.A."/>
            <person name="Briers L."/>
            <person name="Pirintsos S."/>
            <person name="Studholme D.J."/>
            <person name="Pavlidis P."/>
            <person name="Sarris P.F."/>
        </authorList>
    </citation>
    <scope>NUCLEOTIDE SEQUENCE [LARGE SCALE GENOMIC DNA]</scope>
    <source>
        <strain evidence="2">cv. PFS-1207/04</strain>
    </source>
</reference>
<protein>
    <submittedName>
        <fullName evidence="1">Uncharacterized protein</fullName>
    </submittedName>
</protein>
<keyword evidence="2" id="KW-1185">Reference proteome</keyword>
<accession>A0ABQ7CFV7</accession>
<dbReference type="EMBL" id="QGKV02000832">
    <property type="protein sequence ID" value="KAF3550499.1"/>
    <property type="molecule type" value="Genomic_DNA"/>
</dbReference>
<comment type="caution">
    <text evidence="1">The sequence shown here is derived from an EMBL/GenBank/DDBJ whole genome shotgun (WGS) entry which is preliminary data.</text>
</comment>